<keyword evidence="1" id="KW-0812">Transmembrane</keyword>
<feature type="transmembrane region" description="Helical" evidence="1">
    <location>
        <begin position="371"/>
        <end position="390"/>
    </location>
</feature>
<dbReference type="PANTHER" id="PTHR35043:SF8">
    <property type="entry name" value="DUF4220 DOMAIN-CONTAINING PROTEIN"/>
    <property type="match status" value="1"/>
</dbReference>
<comment type="caution">
    <text evidence="2">The sequence shown here is derived from an EMBL/GenBank/DDBJ whole genome shotgun (WGS) entry which is preliminary data.</text>
</comment>
<name>A0AAE0DN20_9LECA</name>
<feature type="transmembrane region" description="Helical" evidence="1">
    <location>
        <begin position="326"/>
        <end position="345"/>
    </location>
</feature>
<keyword evidence="1" id="KW-0472">Membrane</keyword>
<proteinExistence type="predicted"/>
<feature type="transmembrane region" description="Helical" evidence="1">
    <location>
        <begin position="25"/>
        <end position="47"/>
    </location>
</feature>
<reference evidence="2" key="1">
    <citation type="submission" date="2022-11" db="EMBL/GenBank/DDBJ databases">
        <title>Chromosomal genome sequence assembly and mating type (MAT) locus characterization of the leprose asexual lichenized fungus Lepraria neglecta (Nyl.) Erichsen.</title>
        <authorList>
            <person name="Allen J.L."/>
            <person name="Pfeffer B."/>
        </authorList>
    </citation>
    <scope>NUCLEOTIDE SEQUENCE</scope>
    <source>
        <strain evidence="2">Allen 5258</strain>
    </source>
</reference>
<keyword evidence="3" id="KW-1185">Reference proteome</keyword>
<dbReference type="AlphaFoldDB" id="A0AAE0DN20"/>
<feature type="transmembrane region" description="Helical" evidence="1">
    <location>
        <begin position="294"/>
        <end position="314"/>
    </location>
</feature>
<evidence type="ECO:0000313" key="2">
    <source>
        <dbReference type="EMBL" id="KAK3176099.1"/>
    </source>
</evidence>
<gene>
    <name evidence="2" type="ORF">OEA41_007421</name>
</gene>
<dbReference type="EMBL" id="JASNWA010000004">
    <property type="protein sequence ID" value="KAK3176099.1"/>
    <property type="molecule type" value="Genomic_DNA"/>
</dbReference>
<keyword evidence="1" id="KW-1133">Transmembrane helix</keyword>
<dbReference type="PANTHER" id="PTHR35043">
    <property type="entry name" value="TRANSCRIPTION FACTOR DOMAIN-CONTAINING PROTEIN"/>
    <property type="match status" value="1"/>
</dbReference>
<evidence type="ECO:0000313" key="3">
    <source>
        <dbReference type="Proteomes" id="UP001276659"/>
    </source>
</evidence>
<feature type="transmembrane region" description="Helical" evidence="1">
    <location>
        <begin position="184"/>
        <end position="204"/>
    </location>
</feature>
<dbReference type="Proteomes" id="UP001276659">
    <property type="component" value="Unassembled WGS sequence"/>
</dbReference>
<organism evidence="2 3">
    <name type="scientific">Lepraria neglecta</name>
    <dbReference type="NCBI Taxonomy" id="209136"/>
    <lineage>
        <taxon>Eukaryota</taxon>
        <taxon>Fungi</taxon>
        <taxon>Dikarya</taxon>
        <taxon>Ascomycota</taxon>
        <taxon>Pezizomycotina</taxon>
        <taxon>Lecanoromycetes</taxon>
        <taxon>OSLEUM clade</taxon>
        <taxon>Lecanoromycetidae</taxon>
        <taxon>Lecanorales</taxon>
        <taxon>Lecanorineae</taxon>
        <taxon>Stereocaulaceae</taxon>
        <taxon>Lepraria</taxon>
    </lineage>
</organism>
<sequence>MSAGNSTDRRLGWQSSPNAQGTIDIIWGCMLTIFLCVWTVLTLNVPARDTTKWAFTRTKIKWATIALFGPEWLSGMAGAQWSIARRAKKQFRDEGIEWTMRQSFFADMGGVRVNLKDDEFPVTSKHIYVLFKLGLIKLDAINPAVIEDRSKADGVAKLFTIVQTAWFILQCLARLIQHISITTLELSTIAFVVCTIGTNIMWWAKPKDVSVPVILKIDCTLESLLAMAGPQILDAKSEAVNWKWSPLEKFDDLRPNFLVDVGQYLPYTRSFKLSQASQKIRFRNDRFPPLERDWALGHFLSVLSLSFGAVYVAGWNISFPTRVELIVWRICTVMLFSLVVAFWAVDAGVELHERKKKVAENQKVAVTPVKMALYAVIAVVYVTIRIYILIEPFVCLRSLPAVAFKTVEWSSFIPHF</sequence>
<protein>
    <submittedName>
        <fullName evidence="2">Uncharacterized protein</fullName>
    </submittedName>
</protein>
<accession>A0AAE0DN20</accession>
<evidence type="ECO:0000256" key="1">
    <source>
        <dbReference type="SAM" id="Phobius"/>
    </source>
</evidence>